<dbReference type="GO" id="GO:0003676">
    <property type="term" value="F:nucleic acid binding"/>
    <property type="evidence" value="ECO:0007669"/>
    <property type="project" value="InterPro"/>
</dbReference>
<reference evidence="3 4" key="1">
    <citation type="submission" date="2018-03" db="EMBL/GenBank/DDBJ databases">
        <authorList>
            <person name="Fogelqvist J."/>
        </authorList>
    </citation>
    <scope>NUCLEOTIDE SEQUENCE [LARGE SCALE GENOMIC DNA]</scope>
</reference>
<organism evidence="3 4">
    <name type="scientific">Plasmodiophora brassicae</name>
    <name type="common">Clubroot disease agent</name>
    <dbReference type="NCBI Taxonomy" id="37360"/>
    <lineage>
        <taxon>Eukaryota</taxon>
        <taxon>Sar</taxon>
        <taxon>Rhizaria</taxon>
        <taxon>Endomyxa</taxon>
        <taxon>Phytomyxea</taxon>
        <taxon>Plasmodiophorida</taxon>
        <taxon>Plasmodiophoridae</taxon>
        <taxon>Plasmodiophora</taxon>
    </lineage>
</organism>
<evidence type="ECO:0000313" key="3">
    <source>
        <dbReference type="EMBL" id="SPQ96098.1"/>
    </source>
</evidence>
<evidence type="ECO:0000256" key="1">
    <source>
        <dbReference type="SAM" id="MobiDB-lite"/>
    </source>
</evidence>
<feature type="compositionally biased region" description="Basic and acidic residues" evidence="1">
    <location>
        <begin position="176"/>
        <end position="185"/>
    </location>
</feature>
<evidence type="ECO:0000313" key="4">
    <source>
        <dbReference type="Proteomes" id="UP000290189"/>
    </source>
</evidence>
<gene>
    <name evidence="3" type="ORF">PLBR_LOCUS3313</name>
</gene>
<protein>
    <recommendedName>
        <fullName evidence="2">G-patch domain-containing protein</fullName>
    </recommendedName>
</protein>
<dbReference type="InterPro" id="IPR000467">
    <property type="entry name" value="G_patch_dom"/>
</dbReference>
<name>A0A3P3Y7F6_PLABS</name>
<dbReference type="Pfam" id="PF01585">
    <property type="entry name" value="G-patch"/>
    <property type="match status" value="1"/>
</dbReference>
<accession>A0A3P3Y7F6</accession>
<dbReference type="EMBL" id="OVEO01000005">
    <property type="protein sequence ID" value="SPQ96098.1"/>
    <property type="molecule type" value="Genomic_DNA"/>
</dbReference>
<dbReference type="SMART" id="SM00443">
    <property type="entry name" value="G_patch"/>
    <property type="match status" value="1"/>
</dbReference>
<dbReference type="InterPro" id="IPR050656">
    <property type="entry name" value="PINX1"/>
</dbReference>
<dbReference type="AlphaFoldDB" id="A0A3P3Y7F6"/>
<evidence type="ECO:0000259" key="2">
    <source>
        <dbReference type="PROSITE" id="PS50174"/>
    </source>
</evidence>
<dbReference type="Proteomes" id="UP000290189">
    <property type="component" value="Unassembled WGS sequence"/>
</dbReference>
<feature type="compositionally biased region" description="Basic residues" evidence="1">
    <location>
        <begin position="132"/>
        <end position="142"/>
    </location>
</feature>
<keyword evidence="3" id="KW-0496">Mitochondrion</keyword>
<proteinExistence type="predicted"/>
<feature type="compositionally biased region" description="Basic residues" evidence="1">
    <location>
        <begin position="153"/>
        <end position="165"/>
    </location>
</feature>
<dbReference type="PANTHER" id="PTHR23149">
    <property type="entry name" value="G PATCH DOMAIN CONTAINING PROTEIN"/>
    <property type="match status" value="1"/>
</dbReference>
<dbReference type="PROSITE" id="PS50174">
    <property type="entry name" value="G_PATCH"/>
    <property type="match status" value="1"/>
</dbReference>
<sequence>MPGQNRVWLKFHGLGRAGLRRLRTPWRTNGLSASSIVMDAMKLMQKMGWKPGQGLGKHSQGDSTSITVEVKQDNRGVGIPSSADHWDDMYNAAIKSISVASDGKSSKELTKIVVRQPEAPEESCYGGLFVRPTKKRSSKQGKVRSSSKLSKPMYRKRMSGKLKRIMKQDSTLGSEQARDADSEHR</sequence>
<feature type="region of interest" description="Disordered" evidence="1">
    <location>
        <begin position="131"/>
        <end position="185"/>
    </location>
</feature>
<geneLocation type="mitochondrion" evidence="3"/>
<feature type="domain" description="G-patch" evidence="2">
    <location>
        <begin position="40"/>
        <end position="82"/>
    </location>
</feature>